<proteinExistence type="predicted"/>
<name>A0A812UE16_SYMPI</name>
<protein>
    <submittedName>
        <fullName evidence="2">Uncharacterized protein</fullName>
    </submittedName>
</protein>
<evidence type="ECO:0000313" key="3">
    <source>
        <dbReference type="Proteomes" id="UP000649617"/>
    </source>
</evidence>
<feature type="chain" id="PRO_5032802426" evidence="1">
    <location>
        <begin position="25"/>
        <end position="594"/>
    </location>
</feature>
<keyword evidence="1" id="KW-0732">Signal</keyword>
<feature type="signal peptide" evidence="1">
    <location>
        <begin position="1"/>
        <end position="24"/>
    </location>
</feature>
<reference evidence="2" key="1">
    <citation type="submission" date="2021-02" db="EMBL/GenBank/DDBJ databases">
        <authorList>
            <person name="Dougan E. K."/>
            <person name="Rhodes N."/>
            <person name="Thang M."/>
            <person name="Chan C."/>
        </authorList>
    </citation>
    <scope>NUCLEOTIDE SEQUENCE</scope>
</reference>
<evidence type="ECO:0000256" key="1">
    <source>
        <dbReference type="SAM" id="SignalP"/>
    </source>
</evidence>
<gene>
    <name evidence="2" type="ORF">SPIL2461_LOCUS15049</name>
</gene>
<sequence length="594" mass="67975">MRFQVASTALTFLIYGMIVRRVLQSRPNSRCVVFAPRIADARRICRELRLLQLQTHLIGDGSSRSDPSAAVVVCVYASARHLAGQHFAVKLVHSAEFWRHGLVRNLINSHVKASMSAEFSLHFQSNEADCAYPLAEAVRDGRVRSLDPYVLLADRTPCLGTQLLKTLSAIQVNAAWAPVLVVLNKPRDAEALAEELQRLGVAAAAVSKRLRGQQVLQDVREGHVKVLCISHWRFERSDLPSFNTIVLAGRMPVKPSCREAIICALQPHHADFEALKLVCMITTPKPELQFTRVQHASRILGALSGTGKPPDSWQVLHADGSTGSWNPRPREWLESLCKWMQRHGRRPHCSSTREKTMLSRWKRARMWMHRDSLNVAEVELMERTCSILAENRQRRARDLLLDLCEWICTHGRRPYQLSRDPIERRQSCRLSRALARLKKGRLVSRDAQLLEKALQFTVRPWLASMVAWIRFFERLPSLHAEEADARTQNWRWKNANQLLSQGKLTTAEMELMRNCQNWRHELSERPRACLAGLRAWIHVHRRKPHLGKASSAEERRQAHRWMTATQQLSKGDLTESEVCLMENCWKIVSSSEVV</sequence>
<keyword evidence="3" id="KW-1185">Reference proteome</keyword>
<dbReference type="AlphaFoldDB" id="A0A812UE16"/>
<dbReference type="EMBL" id="CAJNIZ010035903">
    <property type="protein sequence ID" value="CAE7562490.1"/>
    <property type="molecule type" value="Genomic_DNA"/>
</dbReference>
<accession>A0A812UE16</accession>
<comment type="caution">
    <text evidence="2">The sequence shown here is derived from an EMBL/GenBank/DDBJ whole genome shotgun (WGS) entry which is preliminary data.</text>
</comment>
<organism evidence="2 3">
    <name type="scientific">Symbiodinium pilosum</name>
    <name type="common">Dinoflagellate</name>
    <dbReference type="NCBI Taxonomy" id="2952"/>
    <lineage>
        <taxon>Eukaryota</taxon>
        <taxon>Sar</taxon>
        <taxon>Alveolata</taxon>
        <taxon>Dinophyceae</taxon>
        <taxon>Suessiales</taxon>
        <taxon>Symbiodiniaceae</taxon>
        <taxon>Symbiodinium</taxon>
    </lineage>
</organism>
<dbReference type="Proteomes" id="UP000649617">
    <property type="component" value="Unassembled WGS sequence"/>
</dbReference>
<dbReference type="OrthoDB" id="413092at2759"/>
<evidence type="ECO:0000313" key="2">
    <source>
        <dbReference type="EMBL" id="CAE7562490.1"/>
    </source>
</evidence>